<dbReference type="Proteomes" id="UP000198729">
    <property type="component" value="Unassembled WGS sequence"/>
</dbReference>
<dbReference type="STRING" id="51642.NSMM_500031"/>
<evidence type="ECO:0000256" key="8">
    <source>
        <dbReference type="ARBA" id="ARBA00030117"/>
    </source>
</evidence>
<keyword evidence="6" id="KW-0804">Transcription</keyword>
<organism evidence="11 12">
    <name type="scientific">Nitrosomonas mobilis</name>
    <dbReference type="NCBI Taxonomy" id="51642"/>
    <lineage>
        <taxon>Bacteria</taxon>
        <taxon>Pseudomonadati</taxon>
        <taxon>Pseudomonadota</taxon>
        <taxon>Betaproteobacteria</taxon>
        <taxon>Nitrosomonadales</taxon>
        <taxon>Nitrosomonadaceae</taxon>
        <taxon>Nitrosomonas</taxon>
    </lineage>
</organism>
<proteinExistence type="inferred from homology"/>
<feature type="compositionally biased region" description="Basic and acidic residues" evidence="9">
    <location>
        <begin position="1"/>
        <end position="11"/>
    </location>
</feature>
<dbReference type="GO" id="GO:0044781">
    <property type="term" value="P:bacterial-type flagellum organization"/>
    <property type="evidence" value="ECO:0007669"/>
    <property type="project" value="UniProtKB-KW"/>
</dbReference>
<accession>A0A1G5SI52</accession>
<keyword evidence="4" id="KW-1005">Bacterial flagellum biogenesis</keyword>
<feature type="domain" description="Anti-sigma-28 factor FlgM C-terminal" evidence="10">
    <location>
        <begin position="48"/>
        <end position="88"/>
    </location>
</feature>
<dbReference type="Pfam" id="PF04316">
    <property type="entry name" value="FlgM"/>
    <property type="match status" value="1"/>
</dbReference>
<dbReference type="RefSeq" id="WP_245654765.1">
    <property type="nucleotide sequence ID" value="NZ_FMWO01000059.1"/>
</dbReference>
<gene>
    <name evidence="11" type="ORF">NSMM_500031</name>
</gene>
<comment type="similarity">
    <text evidence="1">Belongs to the FlgM family.</text>
</comment>
<comment type="function">
    <text evidence="7">Responsible for the coupling of flagellin expression to flagellar assembly by preventing expression of the flagellin genes when a component of the middle class of proteins is defective. It negatively regulates flagellar genes by inhibiting the activity of FliA by directly binding to FliA.</text>
</comment>
<dbReference type="AlphaFoldDB" id="A0A1G5SI52"/>
<evidence type="ECO:0000256" key="7">
    <source>
        <dbReference type="ARBA" id="ARBA00024739"/>
    </source>
</evidence>
<evidence type="ECO:0000256" key="4">
    <source>
        <dbReference type="ARBA" id="ARBA00022795"/>
    </source>
</evidence>
<evidence type="ECO:0000313" key="11">
    <source>
        <dbReference type="EMBL" id="SCZ86231.1"/>
    </source>
</evidence>
<evidence type="ECO:0000256" key="1">
    <source>
        <dbReference type="ARBA" id="ARBA00005322"/>
    </source>
</evidence>
<feature type="region of interest" description="Disordered" evidence="9">
    <location>
        <begin position="1"/>
        <end position="36"/>
    </location>
</feature>
<dbReference type="EMBL" id="FMWO01000059">
    <property type="protein sequence ID" value="SCZ86231.1"/>
    <property type="molecule type" value="Genomic_DNA"/>
</dbReference>
<sequence>MKINHTTRDRASIVAGNETKKTDHSAPARQSATKTETNVHVGTNGTFAQALNNSSEVIDTAKISEIKLAISEGRFKVNPEVVADRLLESVRELILARQETSSK</sequence>
<dbReference type="InterPro" id="IPR031316">
    <property type="entry name" value="FlgM_C"/>
</dbReference>
<evidence type="ECO:0000259" key="10">
    <source>
        <dbReference type="Pfam" id="PF04316"/>
    </source>
</evidence>
<reference evidence="11 12" key="1">
    <citation type="submission" date="2016-10" db="EMBL/GenBank/DDBJ databases">
        <authorList>
            <person name="de Groot N.N."/>
        </authorList>
    </citation>
    <scope>NUCLEOTIDE SEQUENCE [LARGE SCALE GENOMIC DNA]</scope>
    <source>
        <strain evidence="11">1</strain>
    </source>
</reference>
<evidence type="ECO:0000256" key="5">
    <source>
        <dbReference type="ARBA" id="ARBA00023015"/>
    </source>
</evidence>
<protein>
    <recommendedName>
        <fullName evidence="2">Negative regulator of flagellin synthesis</fullName>
    </recommendedName>
    <alternativeName>
        <fullName evidence="8">Anti-sigma-28 factor</fullName>
    </alternativeName>
</protein>
<evidence type="ECO:0000256" key="9">
    <source>
        <dbReference type="SAM" id="MobiDB-lite"/>
    </source>
</evidence>
<dbReference type="NCBIfam" id="TIGR03824">
    <property type="entry name" value="FlgM_jcvi"/>
    <property type="match status" value="1"/>
</dbReference>
<evidence type="ECO:0000313" key="12">
    <source>
        <dbReference type="Proteomes" id="UP000198729"/>
    </source>
</evidence>
<name>A0A1G5SI52_9PROT</name>
<evidence type="ECO:0000256" key="3">
    <source>
        <dbReference type="ARBA" id="ARBA00022491"/>
    </source>
</evidence>
<keyword evidence="3" id="KW-0678">Repressor</keyword>
<evidence type="ECO:0000256" key="6">
    <source>
        <dbReference type="ARBA" id="ARBA00023163"/>
    </source>
</evidence>
<evidence type="ECO:0000256" key="2">
    <source>
        <dbReference type="ARBA" id="ARBA00017823"/>
    </source>
</evidence>
<keyword evidence="12" id="KW-1185">Reference proteome</keyword>
<dbReference type="SUPFAM" id="SSF101498">
    <property type="entry name" value="Anti-sigma factor FlgM"/>
    <property type="match status" value="1"/>
</dbReference>
<dbReference type="GO" id="GO:0045892">
    <property type="term" value="P:negative regulation of DNA-templated transcription"/>
    <property type="evidence" value="ECO:0007669"/>
    <property type="project" value="InterPro"/>
</dbReference>
<dbReference type="InterPro" id="IPR007412">
    <property type="entry name" value="FlgM"/>
</dbReference>
<dbReference type="InterPro" id="IPR035890">
    <property type="entry name" value="Anti-sigma-28_factor_FlgM_sf"/>
</dbReference>
<keyword evidence="5" id="KW-0805">Transcription regulation</keyword>